<dbReference type="Proteomes" id="UP000626109">
    <property type="component" value="Unassembled WGS sequence"/>
</dbReference>
<organism evidence="2 3">
    <name type="scientific">Polarella glacialis</name>
    <name type="common">Dinoflagellate</name>
    <dbReference type="NCBI Taxonomy" id="89957"/>
    <lineage>
        <taxon>Eukaryota</taxon>
        <taxon>Sar</taxon>
        <taxon>Alveolata</taxon>
        <taxon>Dinophyceae</taxon>
        <taxon>Suessiales</taxon>
        <taxon>Suessiaceae</taxon>
        <taxon>Polarella</taxon>
    </lineage>
</organism>
<protein>
    <submittedName>
        <fullName evidence="2">Uncharacterized protein</fullName>
    </submittedName>
</protein>
<feature type="region of interest" description="Disordered" evidence="1">
    <location>
        <begin position="147"/>
        <end position="182"/>
    </location>
</feature>
<comment type="caution">
    <text evidence="2">The sequence shown here is derived from an EMBL/GenBank/DDBJ whole genome shotgun (WGS) entry which is preliminary data.</text>
</comment>
<accession>A0A813J461</accession>
<dbReference type="AlphaFoldDB" id="A0A813J461"/>
<feature type="region of interest" description="Disordered" evidence="1">
    <location>
        <begin position="47"/>
        <end position="95"/>
    </location>
</feature>
<reference evidence="2" key="1">
    <citation type="submission" date="2021-02" db="EMBL/GenBank/DDBJ databases">
        <authorList>
            <person name="Dougan E. K."/>
            <person name="Rhodes N."/>
            <person name="Thang M."/>
            <person name="Chan C."/>
        </authorList>
    </citation>
    <scope>NUCLEOTIDE SEQUENCE</scope>
</reference>
<feature type="compositionally biased region" description="Low complexity" evidence="1">
    <location>
        <begin position="147"/>
        <end position="181"/>
    </location>
</feature>
<proteinExistence type="predicted"/>
<gene>
    <name evidence="2" type="ORF">PGLA2088_LOCUS15273</name>
</gene>
<evidence type="ECO:0000313" key="3">
    <source>
        <dbReference type="Proteomes" id="UP000626109"/>
    </source>
</evidence>
<name>A0A813J461_POLGL</name>
<sequence length="213" mass="22928">MAKSYPSTVADLQSYPCTAAAMGKGASQGVSNRMAFKNLLELKRNSAQESKRNYESQSGAAIAPPSPEGGFPSSPEAPPTAGGQGSTSHVVSEPNDSMRVVVVAPQVPEAEASNALFHRSPSRLNDITPLSIQEHVELLENLAKRVNNNTNSNNNNNNNNNKNNNNNNNNNKTTNNNNNNNFVAKDMSVEGLTCLREALGPLQDEASMQFFRI</sequence>
<evidence type="ECO:0000313" key="2">
    <source>
        <dbReference type="EMBL" id="CAE8663502.1"/>
    </source>
</evidence>
<evidence type="ECO:0000256" key="1">
    <source>
        <dbReference type="SAM" id="MobiDB-lite"/>
    </source>
</evidence>
<dbReference type="EMBL" id="CAJNNW010018803">
    <property type="protein sequence ID" value="CAE8663502.1"/>
    <property type="molecule type" value="Genomic_DNA"/>
</dbReference>